<feature type="transmembrane region" description="Helical" evidence="8">
    <location>
        <begin position="223"/>
        <end position="246"/>
    </location>
</feature>
<dbReference type="InterPro" id="IPR038770">
    <property type="entry name" value="Na+/solute_symporter_sf"/>
</dbReference>
<keyword evidence="7 8" id="KW-0472">Membrane</keyword>
<evidence type="ECO:0000256" key="7">
    <source>
        <dbReference type="ARBA" id="ARBA00023136"/>
    </source>
</evidence>
<feature type="transmembrane region" description="Helical" evidence="8">
    <location>
        <begin position="34"/>
        <end position="56"/>
    </location>
</feature>
<dbReference type="Pfam" id="PF03547">
    <property type="entry name" value="Mem_trans"/>
    <property type="match status" value="1"/>
</dbReference>
<dbReference type="PANTHER" id="PTHR36838:SF1">
    <property type="entry name" value="SLR1864 PROTEIN"/>
    <property type="match status" value="1"/>
</dbReference>
<feature type="transmembrane region" description="Helical" evidence="8">
    <location>
        <begin position="252"/>
        <end position="272"/>
    </location>
</feature>
<comment type="subcellular location">
    <subcellularLocation>
        <location evidence="1">Cell membrane</location>
        <topology evidence="1">Multi-pass membrane protein</topology>
    </subcellularLocation>
</comment>
<evidence type="ECO:0000256" key="1">
    <source>
        <dbReference type="ARBA" id="ARBA00004651"/>
    </source>
</evidence>
<evidence type="ECO:0000256" key="4">
    <source>
        <dbReference type="ARBA" id="ARBA00022475"/>
    </source>
</evidence>
<feature type="transmembrane region" description="Helical" evidence="8">
    <location>
        <begin position="99"/>
        <end position="118"/>
    </location>
</feature>
<sequence length="305" mass="33988">MPAIIENVISLFIIILVGVYGNKKNIITEEINKALINILIQIALPFMILSSFIYTYDDAIKSNVTKTFYYTIIAYVIMIITSYIMLLPIKNDKKIILHFANIFTNTGYVGFPILNSIYGPEGVIYGSIFNMFFVILLWTYGIILFKGSLERKKLKSELKKILLNPSIIAVCIGIIIMMFDLQLPNALLSSIKNIGSITGPLSMIIIGVILSNTKIKKYIGDWTLYYGVTIKLIIIPTIMYLFSLVIGVSSKPITTIIIMSALPAAAMTAILAESFNKEKEYAAVIVSVTTLLSLITLTILLKFIL</sequence>
<evidence type="ECO:0000313" key="10">
    <source>
        <dbReference type="Proteomes" id="UP000724672"/>
    </source>
</evidence>
<dbReference type="GO" id="GO:0055085">
    <property type="term" value="P:transmembrane transport"/>
    <property type="evidence" value="ECO:0007669"/>
    <property type="project" value="InterPro"/>
</dbReference>
<keyword evidence="6 8" id="KW-1133">Transmembrane helix</keyword>
<dbReference type="PANTHER" id="PTHR36838">
    <property type="entry name" value="AUXIN EFFLUX CARRIER FAMILY PROTEIN"/>
    <property type="match status" value="1"/>
</dbReference>
<dbReference type="AlphaFoldDB" id="A0A942UVM9"/>
<feature type="transmembrane region" description="Helical" evidence="8">
    <location>
        <begin position="161"/>
        <end position="179"/>
    </location>
</feature>
<evidence type="ECO:0000256" key="3">
    <source>
        <dbReference type="ARBA" id="ARBA00022448"/>
    </source>
</evidence>
<organism evidence="9 10">
    <name type="scientific">Anaeromonas frigoriresistens</name>
    <dbReference type="NCBI Taxonomy" id="2683708"/>
    <lineage>
        <taxon>Bacteria</taxon>
        <taxon>Bacillati</taxon>
        <taxon>Bacillota</taxon>
        <taxon>Tissierellia</taxon>
        <taxon>Tissierellales</taxon>
        <taxon>Thermohalobacteraceae</taxon>
        <taxon>Anaeromonas</taxon>
    </lineage>
</organism>
<feature type="transmembrane region" description="Helical" evidence="8">
    <location>
        <begin position="281"/>
        <end position="304"/>
    </location>
</feature>
<dbReference type="EMBL" id="WSFT01000050">
    <property type="protein sequence ID" value="MBS4539428.1"/>
    <property type="molecule type" value="Genomic_DNA"/>
</dbReference>
<name>A0A942UVM9_9FIRM</name>
<evidence type="ECO:0000256" key="2">
    <source>
        <dbReference type="ARBA" id="ARBA00010145"/>
    </source>
</evidence>
<evidence type="ECO:0000256" key="8">
    <source>
        <dbReference type="SAM" id="Phobius"/>
    </source>
</evidence>
<feature type="transmembrane region" description="Helical" evidence="8">
    <location>
        <begin position="124"/>
        <end position="149"/>
    </location>
</feature>
<feature type="transmembrane region" description="Helical" evidence="8">
    <location>
        <begin position="6"/>
        <end position="22"/>
    </location>
</feature>
<dbReference type="GO" id="GO:0005886">
    <property type="term" value="C:plasma membrane"/>
    <property type="evidence" value="ECO:0007669"/>
    <property type="project" value="UniProtKB-SubCell"/>
</dbReference>
<comment type="similarity">
    <text evidence="2">Belongs to the auxin efflux carrier (TC 2.A.69) family.</text>
</comment>
<proteinExistence type="inferred from homology"/>
<reference evidence="9" key="1">
    <citation type="submission" date="2019-12" db="EMBL/GenBank/DDBJ databases">
        <title>Clostridiaceae gen. nov. sp. nov., isolated from sediment in Xinjiang, China.</title>
        <authorList>
            <person name="Zhang R."/>
        </authorList>
    </citation>
    <scope>NUCLEOTIDE SEQUENCE</scope>
    <source>
        <strain evidence="9">D2Q-11</strain>
    </source>
</reference>
<feature type="transmembrane region" description="Helical" evidence="8">
    <location>
        <begin position="191"/>
        <end position="211"/>
    </location>
</feature>
<dbReference type="Proteomes" id="UP000724672">
    <property type="component" value="Unassembled WGS sequence"/>
</dbReference>
<accession>A0A942UVM9</accession>
<keyword evidence="3" id="KW-0813">Transport</keyword>
<keyword evidence="10" id="KW-1185">Reference proteome</keyword>
<evidence type="ECO:0000256" key="6">
    <source>
        <dbReference type="ARBA" id="ARBA00022989"/>
    </source>
</evidence>
<dbReference type="RefSeq" id="WP_203367347.1">
    <property type="nucleotide sequence ID" value="NZ_WSFT01000050.1"/>
</dbReference>
<gene>
    <name evidence="9" type="ORF">GOQ27_13210</name>
</gene>
<protein>
    <submittedName>
        <fullName evidence="9">AEC family transporter</fullName>
    </submittedName>
</protein>
<dbReference type="InterPro" id="IPR004776">
    <property type="entry name" value="Mem_transp_PIN-like"/>
</dbReference>
<dbReference type="Gene3D" id="1.20.1530.20">
    <property type="match status" value="1"/>
</dbReference>
<evidence type="ECO:0000313" key="9">
    <source>
        <dbReference type="EMBL" id="MBS4539428.1"/>
    </source>
</evidence>
<keyword evidence="5 8" id="KW-0812">Transmembrane</keyword>
<evidence type="ECO:0000256" key="5">
    <source>
        <dbReference type="ARBA" id="ARBA00022692"/>
    </source>
</evidence>
<keyword evidence="4" id="KW-1003">Cell membrane</keyword>
<comment type="caution">
    <text evidence="9">The sequence shown here is derived from an EMBL/GenBank/DDBJ whole genome shotgun (WGS) entry which is preliminary data.</text>
</comment>
<feature type="transmembrane region" description="Helical" evidence="8">
    <location>
        <begin position="68"/>
        <end position="87"/>
    </location>
</feature>